<sequence>MNRRNDSNYKMTLFQVRPLCILCRPSTLVLLIHTLLAATEDPLAIDPPVANQPKKSKTKKAPINAITKTVPIDPPVPPASVITTTKSKVTLPALNLPIIPQINQASATTEVANTQASSFTAQPKKSNKTKKVTAKATRGSQFPIDSESVTTQIKLPLQILNLLVILQTIQAPIVNESANSQALLGPTTLRKFPRLKRLTVSQMVANQPLAATFWVKRGYRVRKVDTKTQTTKSQTQVDQRIQAKMDTSQTHISALETQVAASVQALADDYLAQFSLEPTTRTRGKRNQKSKNLNKDERGDGNYRHIPWGQRPLLSRDVTILQERVKDQTKIPINRSDMLKGVIQEYDEYFPEIIERASYALEKVKGLYILISIQESSTGILRMTKDTPKLDLLMVILSVIFMNGNEANKAVIWEVLRKLGLCPGVRHSLFGEVRKLITDEFFLTKLLLLACRVQKKDPKDWTMQYQEAVQMQVQATAVATAEAEARAEARAQIGIGEEAVAGPWNWDDMDIDCLSKKDASIDFSREASTRASYSDGSSISFSGVPSPGNGFGGRVGGTCSNSASFSSVASICFDGTPSTCSTFSGRASISFSGTANTSSSFSSEVSISFGGTPCTSANFSGGVSCSFSDLLNTNTSFSGGASSGFGGTLSTTAGFIFSGALSTSTHLGGTLITSVYFGGSPSSSASFGGTLSTSICFGGSLAPALILMVSFSSCTDFSDTLSTNLSFGGTHSTSAGFSSAVSISSGFSSVPSTNSGFGNVFTDFSGALNTSSDFRSAPSTSIGFGGAPSISFCFGIISNTNLCFGGCPRTCFSGPTSASFGDGLSTSTSFNFGDGLSTSTGFHGGLSTTSGFSGGLISSNVFGGGFGRNAGFGSTLGTSADFSSGITTSDSFGGGPNTSFNGGLSTIIDFGSGSSTNNGFTGNLSTSTSFIGGPSSIVGFGSGLSTDAGFNGGPGSSAGYGNGLSNAAGFGGGATSLGACSFSYV</sequence>
<keyword evidence="4" id="KW-1185">Reference proteome</keyword>
<dbReference type="PROSITE" id="PS50838">
    <property type="entry name" value="MAGE"/>
    <property type="match status" value="1"/>
</dbReference>
<feature type="region of interest" description="Disordered" evidence="1">
    <location>
        <begin position="278"/>
        <end position="306"/>
    </location>
</feature>
<dbReference type="FunFam" id="1.10.10.1210:FF:000001">
    <property type="entry name" value="melanoma-associated antigen D1"/>
    <property type="match status" value="1"/>
</dbReference>
<gene>
    <name evidence="3" type="ORF">FD755_016387</name>
</gene>
<dbReference type="GO" id="GO:0005634">
    <property type="term" value="C:nucleus"/>
    <property type="evidence" value="ECO:0007669"/>
    <property type="project" value="TreeGrafter"/>
</dbReference>
<evidence type="ECO:0000313" key="4">
    <source>
        <dbReference type="Proteomes" id="UP000326062"/>
    </source>
</evidence>
<dbReference type="InterPro" id="IPR041898">
    <property type="entry name" value="MAGE_WH1"/>
</dbReference>
<feature type="compositionally biased region" description="Basic and acidic residues" evidence="1">
    <location>
        <begin position="293"/>
        <end position="303"/>
    </location>
</feature>
<name>A0A5N3XJF2_MUNRE</name>
<evidence type="ECO:0000259" key="2">
    <source>
        <dbReference type="PROSITE" id="PS50838"/>
    </source>
</evidence>
<dbReference type="GO" id="GO:0000122">
    <property type="term" value="P:negative regulation of transcription by RNA polymerase II"/>
    <property type="evidence" value="ECO:0007669"/>
    <property type="project" value="TreeGrafter"/>
</dbReference>
<dbReference type="EMBL" id="VCEB01000011">
    <property type="protein sequence ID" value="KAB0372595.1"/>
    <property type="molecule type" value="Genomic_DNA"/>
</dbReference>
<protein>
    <recommendedName>
        <fullName evidence="2">MAGE domain-containing protein</fullName>
    </recommendedName>
</protein>
<comment type="caution">
    <text evidence="3">The sequence shown here is derived from an EMBL/GenBank/DDBJ whole genome shotgun (WGS) entry which is preliminary data.</text>
</comment>
<evidence type="ECO:0000256" key="1">
    <source>
        <dbReference type="SAM" id="MobiDB-lite"/>
    </source>
</evidence>
<dbReference type="Gene3D" id="1.10.10.1210">
    <property type="entry name" value="MAGE homology domain, winged helix WH2 motif"/>
    <property type="match status" value="1"/>
</dbReference>
<dbReference type="SMART" id="SM01373">
    <property type="entry name" value="MAGE"/>
    <property type="match status" value="1"/>
</dbReference>
<accession>A0A5N3XJF2</accession>
<dbReference type="Proteomes" id="UP000326062">
    <property type="component" value="Chromosome X"/>
</dbReference>
<dbReference type="PANTHER" id="PTHR11736">
    <property type="entry name" value="MELANOMA-ASSOCIATED ANTIGEN MAGE ANTIGEN"/>
    <property type="match status" value="1"/>
</dbReference>
<feature type="domain" description="MAGE" evidence="2">
    <location>
        <begin position="325"/>
        <end position="447"/>
    </location>
</feature>
<dbReference type="InterPro" id="IPR037445">
    <property type="entry name" value="MAGE"/>
</dbReference>
<organism evidence="3 4">
    <name type="scientific">Muntiacus reevesi</name>
    <name type="common">Reeves' muntjac</name>
    <name type="synonym">Cervus reevesi</name>
    <dbReference type="NCBI Taxonomy" id="9886"/>
    <lineage>
        <taxon>Eukaryota</taxon>
        <taxon>Metazoa</taxon>
        <taxon>Chordata</taxon>
        <taxon>Craniata</taxon>
        <taxon>Vertebrata</taxon>
        <taxon>Euteleostomi</taxon>
        <taxon>Mammalia</taxon>
        <taxon>Eutheria</taxon>
        <taxon>Laurasiatheria</taxon>
        <taxon>Artiodactyla</taxon>
        <taxon>Ruminantia</taxon>
        <taxon>Pecora</taxon>
        <taxon>Cervidae</taxon>
        <taxon>Muntiacinae</taxon>
        <taxon>Muntiacus</taxon>
    </lineage>
</organism>
<dbReference type="Gene3D" id="1.10.10.1200">
    <property type="entry name" value="MAGE homology domain, winged helix WH1 motif"/>
    <property type="match status" value="1"/>
</dbReference>
<reference evidence="3 4" key="1">
    <citation type="submission" date="2019-06" db="EMBL/GenBank/DDBJ databases">
        <title>Discovery of a novel chromosome fission-fusion reversal in muntjac.</title>
        <authorList>
            <person name="Mudd A.B."/>
            <person name="Bredeson J.V."/>
            <person name="Baum R."/>
            <person name="Hockemeyer D."/>
            <person name="Rokhsar D.S."/>
        </authorList>
    </citation>
    <scope>NUCLEOTIDE SEQUENCE [LARGE SCALE GENOMIC DNA]</scope>
    <source>
        <strain evidence="3">UCam_UCB_Mr</strain>
        <tissue evidence="3">Fibroblast cell line</tissue>
    </source>
</reference>
<evidence type="ECO:0000313" key="3">
    <source>
        <dbReference type="EMBL" id="KAB0372595.1"/>
    </source>
</evidence>
<dbReference type="PANTHER" id="PTHR11736:SF83">
    <property type="entry name" value="TROPHININ"/>
    <property type="match status" value="1"/>
</dbReference>
<dbReference type="AlphaFoldDB" id="A0A5N3XJF2"/>
<dbReference type="InterPro" id="IPR041899">
    <property type="entry name" value="MAGE_WH2"/>
</dbReference>
<proteinExistence type="predicted"/>
<dbReference type="InterPro" id="IPR002190">
    <property type="entry name" value="MHD_dom"/>
</dbReference>